<evidence type="ECO:0000313" key="1">
    <source>
        <dbReference type="EMBL" id="ACG77305.1"/>
    </source>
</evidence>
<dbReference type="Pfam" id="PF11625">
    <property type="entry name" value="DUF3253"/>
    <property type="match status" value="1"/>
</dbReference>
<dbReference type="HOGENOM" id="CLU_136716_3_1_5"/>
<accession>B4RGT9</accession>
<reference evidence="1 2" key="1">
    <citation type="journal article" date="2008" name="BMC Genomics">
        <title>Complete genome of Phenylobacterium zucineum - a novel facultative intracellular bacterium isolated from human erythroleukemia cell line K562.</title>
        <authorList>
            <person name="Luo Y."/>
            <person name="Xu X."/>
            <person name="Ding Z."/>
            <person name="Liu Z."/>
            <person name="Zhang B."/>
            <person name="Yan Z."/>
            <person name="Sun J."/>
            <person name="Hu S."/>
            <person name="Hu X."/>
        </authorList>
    </citation>
    <scope>NUCLEOTIDE SEQUENCE [LARGE SCALE GENOMIC DNA]</scope>
    <source>
        <strain evidence="1 2">HLK1</strain>
    </source>
</reference>
<protein>
    <recommendedName>
        <fullName evidence="3">DUF3253 domain-containing protein</fullName>
    </recommendedName>
</protein>
<name>B4RGT9_PHEZH</name>
<dbReference type="eggNOG" id="ENOG5032Y1A">
    <property type="taxonomic scope" value="Bacteria"/>
</dbReference>
<dbReference type="Proteomes" id="UP000001868">
    <property type="component" value="Chromosome"/>
</dbReference>
<evidence type="ECO:0008006" key="3">
    <source>
        <dbReference type="Google" id="ProtNLM"/>
    </source>
</evidence>
<dbReference type="InterPro" id="IPR036390">
    <property type="entry name" value="WH_DNA-bd_sf"/>
</dbReference>
<proteinExistence type="predicted"/>
<dbReference type="KEGG" id="pzu:PHZ_c0891"/>
<dbReference type="EMBL" id="CP000747">
    <property type="protein sequence ID" value="ACG77305.1"/>
    <property type="molecule type" value="Genomic_DNA"/>
</dbReference>
<keyword evidence="2" id="KW-1185">Reference proteome</keyword>
<dbReference type="STRING" id="450851.PHZ_c0891"/>
<gene>
    <name evidence="1" type="ordered locus">PHZ_c0891</name>
</gene>
<sequence>MSMSQAVEDAIFDLLDKAAPGKSVSPEDVAKAVDPAGWRRELGKVRAVAVGLARAGRIVILRHNKPADPDTFKGVWRMRLPTEAEKEHRA</sequence>
<dbReference type="SUPFAM" id="SSF46785">
    <property type="entry name" value="Winged helix' DNA-binding domain"/>
    <property type="match status" value="1"/>
</dbReference>
<evidence type="ECO:0000313" key="2">
    <source>
        <dbReference type="Proteomes" id="UP000001868"/>
    </source>
</evidence>
<organism evidence="1 2">
    <name type="scientific">Phenylobacterium zucineum (strain HLK1)</name>
    <dbReference type="NCBI Taxonomy" id="450851"/>
    <lineage>
        <taxon>Bacteria</taxon>
        <taxon>Pseudomonadati</taxon>
        <taxon>Pseudomonadota</taxon>
        <taxon>Alphaproteobacteria</taxon>
        <taxon>Caulobacterales</taxon>
        <taxon>Caulobacteraceae</taxon>
        <taxon>Phenylobacterium</taxon>
    </lineage>
</organism>
<dbReference type="InterPro" id="IPR021660">
    <property type="entry name" value="DUF3253"/>
</dbReference>
<dbReference type="InterPro" id="IPR036388">
    <property type="entry name" value="WH-like_DNA-bd_sf"/>
</dbReference>
<dbReference type="Gene3D" id="1.10.10.10">
    <property type="entry name" value="Winged helix-like DNA-binding domain superfamily/Winged helix DNA-binding domain"/>
    <property type="match status" value="1"/>
</dbReference>
<dbReference type="AlphaFoldDB" id="B4RGT9"/>